<feature type="compositionally biased region" description="Basic and acidic residues" evidence="1">
    <location>
        <begin position="93"/>
        <end position="105"/>
    </location>
</feature>
<gene>
    <name evidence="2" type="ORF">LTR09_008699</name>
</gene>
<feature type="region of interest" description="Disordered" evidence="1">
    <location>
        <begin position="83"/>
        <end position="105"/>
    </location>
</feature>
<sequence length="177" mass="20207">MRAPDMRAPKRRDAAVGSHQGQSPRGEDVTRSNGRSRPFGKKSAGSDALIGSLRITPAQKFEEGLSEKRRSWLLQHRSVSSWRLMPRQPETPNQDKGDTEHNASPDHDFIKYFKDIRSIEDVSYPDLEDAGAFIRVAEDVHAVNFIKRGKFRDDKASIDSHFIVDAFWRLTICVSRW</sequence>
<proteinExistence type="predicted"/>
<dbReference type="Proteomes" id="UP001271007">
    <property type="component" value="Unassembled WGS sequence"/>
</dbReference>
<dbReference type="AlphaFoldDB" id="A0AAJ0G6P9"/>
<organism evidence="2 3">
    <name type="scientific">Extremus antarcticus</name>
    <dbReference type="NCBI Taxonomy" id="702011"/>
    <lineage>
        <taxon>Eukaryota</taxon>
        <taxon>Fungi</taxon>
        <taxon>Dikarya</taxon>
        <taxon>Ascomycota</taxon>
        <taxon>Pezizomycotina</taxon>
        <taxon>Dothideomycetes</taxon>
        <taxon>Dothideomycetidae</taxon>
        <taxon>Mycosphaerellales</taxon>
        <taxon>Extremaceae</taxon>
        <taxon>Extremus</taxon>
    </lineage>
</organism>
<protein>
    <submittedName>
        <fullName evidence="2">Uncharacterized protein</fullName>
    </submittedName>
</protein>
<dbReference type="EMBL" id="JAWDJX010000035">
    <property type="protein sequence ID" value="KAK3050044.1"/>
    <property type="molecule type" value="Genomic_DNA"/>
</dbReference>
<name>A0AAJ0G6P9_9PEZI</name>
<reference evidence="2" key="1">
    <citation type="submission" date="2023-04" db="EMBL/GenBank/DDBJ databases">
        <title>Black Yeasts Isolated from many extreme environments.</title>
        <authorList>
            <person name="Coleine C."/>
            <person name="Stajich J.E."/>
            <person name="Selbmann L."/>
        </authorList>
    </citation>
    <scope>NUCLEOTIDE SEQUENCE</scope>
    <source>
        <strain evidence="2">CCFEE 5312</strain>
    </source>
</reference>
<keyword evidence="3" id="KW-1185">Reference proteome</keyword>
<accession>A0AAJ0G6P9</accession>
<feature type="compositionally biased region" description="Basic and acidic residues" evidence="1">
    <location>
        <begin position="1"/>
        <end position="14"/>
    </location>
</feature>
<evidence type="ECO:0000256" key="1">
    <source>
        <dbReference type="SAM" id="MobiDB-lite"/>
    </source>
</evidence>
<evidence type="ECO:0000313" key="3">
    <source>
        <dbReference type="Proteomes" id="UP001271007"/>
    </source>
</evidence>
<feature type="region of interest" description="Disordered" evidence="1">
    <location>
        <begin position="1"/>
        <end position="53"/>
    </location>
</feature>
<evidence type="ECO:0000313" key="2">
    <source>
        <dbReference type="EMBL" id="KAK3050044.1"/>
    </source>
</evidence>
<comment type="caution">
    <text evidence="2">The sequence shown here is derived from an EMBL/GenBank/DDBJ whole genome shotgun (WGS) entry which is preliminary data.</text>
</comment>